<dbReference type="AlphaFoldDB" id="A0A6I9VTA4"/>
<evidence type="ECO:0000256" key="1">
    <source>
        <dbReference type="SAM" id="SignalP"/>
    </source>
</evidence>
<dbReference type="PANTHER" id="PTHR21163">
    <property type="entry name" value="PROTEIN G12"/>
    <property type="match status" value="1"/>
</dbReference>
<proteinExistence type="predicted"/>
<dbReference type="RefSeq" id="XP_011629873.1">
    <property type="nucleotide sequence ID" value="XM_011631571.1"/>
</dbReference>
<gene>
    <name evidence="3" type="primary">LOC105422264</name>
</gene>
<dbReference type="OrthoDB" id="7550067at2759"/>
<dbReference type="Pfam" id="PF06757">
    <property type="entry name" value="Ins_allergen_rp"/>
    <property type="match status" value="1"/>
</dbReference>
<dbReference type="PANTHER" id="PTHR21163:SF1">
    <property type="entry name" value="PROTEIN G12"/>
    <property type="match status" value="1"/>
</dbReference>
<keyword evidence="2" id="KW-1185">Reference proteome</keyword>
<name>A0A6I9VTA4_9HYME</name>
<feature type="signal peptide" evidence="1">
    <location>
        <begin position="1"/>
        <end position="19"/>
    </location>
</feature>
<accession>A0A6I9VTA4</accession>
<dbReference type="GeneID" id="105422264"/>
<keyword evidence="1" id="KW-0732">Signal</keyword>
<evidence type="ECO:0000313" key="3">
    <source>
        <dbReference type="RefSeq" id="XP_011629873.1"/>
    </source>
</evidence>
<dbReference type="KEGG" id="pbar:105422264"/>
<feature type="chain" id="PRO_5026662002" evidence="1">
    <location>
        <begin position="20"/>
        <end position="231"/>
    </location>
</feature>
<reference evidence="3" key="1">
    <citation type="submission" date="2025-08" db="UniProtKB">
        <authorList>
            <consortium name="RefSeq"/>
        </authorList>
    </citation>
    <scope>IDENTIFICATION</scope>
</reference>
<protein>
    <submittedName>
        <fullName evidence="3">Uncharacterized protein LOC105422264</fullName>
    </submittedName>
</protein>
<organism evidence="2 3">
    <name type="scientific">Pogonomyrmex barbatus</name>
    <name type="common">red harvester ant</name>
    <dbReference type="NCBI Taxonomy" id="144034"/>
    <lineage>
        <taxon>Eukaryota</taxon>
        <taxon>Metazoa</taxon>
        <taxon>Ecdysozoa</taxon>
        <taxon>Arthropoda</taxon>
        <taxon>Hexapoda</taxon>
        <taxon>Insecta</taxon>
        <taxon>Pterygota</taxon>
        <taxon>Neoptera</taxon>
        <taxon>Endopterygota</taxon>
        <taxon>Hymenoptera</taxon>
        <taxon>Apocrita</taxon>
        <taxon>Aculeata</taxon>
        <taxon>Formicoidea</taxon>
        <taxon>Formicidae</taxon>
        <taxon>Myrmicinae</taxon>
        <taxon>Pogonomyrmex</taxon>
    </lineage>
</organism>
<sequence>MKFLSVLFAVVAIIGLGQTRQLPNFGSGSVYDEQTLVEDELIDFMKFIPVEKWTEVMTKYINEDVKVQSALLYLFDVEFHDLLRSIEALKEYDALVKYLQNTGLDVISYIKIFHKTIGMEDYVPPPKVENIFESQIGIQKVGDGMAGMIKDLYDLLPIDKIDALYKQKLENSKVFADFIAALKSPKLQEIVTNLYGNQTFKDFVMKCREKGLEFQELTKLVARIFGIQFPY</sequence>
<dbReference type="InterPro" id="IPR010629">
    <property type="entry name" value="Ins_allergen"/>
</dbReference>
<dbReference type="Proteomes" id="UP000504615">
    <property type="component" value="Unplaced"/>
</dbReference>
<evidence type="ECO:0000313" key="2">
    <source>
        <dbReference type="Proteomes" id="UP000504615"/>
    </source>
</evidence>